<organism evidence="1 2">
    <name type="scientific">Eleutherodactylus coqui</name>
    <name type="common">Puerto Rican coqui</name>
    <dbReference type="NCBI Taxonomy" id="57060"/>
    <lineage>
        <taxon>Eukaryota</taxon>
        <taxon>Metazoa</taxon>
        <taxon>Chordata</taxon>
        <taxon>Craniata</taxon>
        <taxon>Vertebrata</taxon>
        <taxon>Euteleostomi</taxon>
        <taxon>Amphibia</taxon>
        <taxon>Batrachia</taxon>
        <taxon>Anura</taxon>
        <taxon>Neobatrachia</taxon>
        <taxon>Hyloidea</taxon>
        <taxon>Eleutherodactylidae</taxon>
        <taxon>Eleutherodactylinae</taxon>
        <taxon>Eleutherodactylus</taxon>
        <taxon>Eleutherodactylus</taxon>
    </lineage>
</organism>
<name>A0A8J6BDF6_ELECQ</name>
<comment type="caution">
    <text evidence="1">The sequence shown here is derived from an EMBL/GenBank/DDBJ whole genome shotgun (WGS) entry which is preliminary data.</text>
</comment>
<protein>
    <submittedName>
        <fullName evidence="1">Uncharacterized protein</fullName>
    </submittedName>
</protein>
<gene>
    <name evidence="1" type="ORF">GDO78_022178</name>
</gene>
<keyword evidence="2" id="KW-1185">Reference proteome</keyword>
<proteinExistence type="predicted"/>
<sequence>MMGEISVLSPDILNMVISLTLSRLLSKLNNPNFANVSGYCSPPIPFITLVARLCCTRSSSDMSSLNTVAQNYPQYSMCGLTGDL</sequence>
<dbReference type="Proteomes" id="UP000770717">
    <property type="component" value="Unassembled WGS sequence"/>
</dbReference>
<reference evidence="1" key="1">
    <citation type="thesis" date="2020" institute="ProQuest LLC" country="789 East Eisenhower Parkway, Ann Arbor, MI, USA">
        <title>Comparative Genomics and Chromosome Evolution.</title>
        <authorList>
            <person name="Mudd A.B."/>
        </authorList>
    </citation>
    <scope>NUCLEOTIDE SEQUENCE</scope>
    <source>
        <strain evidence="1">HN-11 Male</strain>
        <tissue evidence="1">Kidney and liver</tissue>
    </source>
</reference>
<evidence type="ECO:0000313" key="2">
    <source>
        <dbReference type="Proteomes" id="UP000770717"/>
    </source>
</evidence>
<accession>A0A8J6BDF6</accession>
<dbReference type="AlphaFoldDB" id="A0A8J6BDF6"/>
<dbReference type="EMBL" id="WNTK01076020">
    <property type="protein sequence ID" value="KAG9460383.1"/>
    <property type="molecule type" value="Genomic_DNA"/>
</dbReference>
<evidence type="ECO:0000313" key="1">
    <source>
        <dbReference type="EMBL" id="KAG9460383.1"/>
    </source>
</evidence>